<dbReference type="RefSeq" id="WP_147040358.1">
    <property type="nucleotide sequence ID" value="NZ_BJYZ01000009.1"/>
</dbReference>
<dbReference type="AlphaFoldDB" id="A0A512DP48"/>
<accession>A0A512DP48</accession>
<dbReference type="Proteomes" id="UP000321523">
    <property type="component" value="Unassembled WGS sequence"/>
</dbReference>
<keyword evidence="2" id="KW-1185">Reference proteome</keyword>
<reference evidence="1 2" key="1">
    <citation type="submission" date="2019-07" db="EMBL/GenBank/DDBJ databases">
        <title>Whole genome shotgun sequence of Skermanella aerolata NBRC 106429.</title>
        <authorList>
            <person name="Hosoyama A."/>
            <person name="Uohara A."/>
            <person name="Ohji S."/>
            <person name="Ichikawa N."/>
        </authorList>
    </citation>
    <scope>NUCLEOTIDE SEQUENCE [LARGE SCALE GENOMIC DNA]</scope>
    <source>
        <strain evidence="1 2">NBRC 106429</strain>
    </source>
</reference>
<protein>
    <submittedName>
        <fullName evidence="1">Uncharacterized protein</fullName>
    </submittedName>
</protein>
<proteinExistence type="predicted"/>
<comment type="caution">
    <text evidence="1">The sequence shown here is derived from an EMBL/GenBank/DDBJ whole genome shotgun (WGS) entry which is preliminary data.</text>
</comment>
<name>A0A512DP48_9PROT</name>
<dbReference type="OrthoDB" id="5325159at2"/>
<evidence type="ECO:0000313" key="2">
    <source>
        <dbReference type="Proteomes" id="UP000321523"/>
    </source>
</evidence>
<organism evidence="1 2">
    <name type="scientific">Skermanella aerolata</name>
    <dbReference type="NCBI Taxonomy" id="393310"/>
    <lineage>
        <taxon>Bacteria</taxon>
        <taxon>Pseudomonadati</taxon>
        <taxon>Pseudomonadota</taxon>
        <taxon>Alphaproteobacteria</taxon>
        <taxon>Rhodospirillales</taxon>
        <taxon>Azospirillaceae</taxon>
        <taxon>Skermanella</taxon>
    </lineage>
</organism>
<evidence type="ECO:0000313" key="1">
    <source>
        <dbReference type="EMBL" id="GEO38253.1"/>
    </source>
</evidence>
<dbReference type="EMBL" id="BJYZ01000009">
    <property type="protein sequence ID" value="GEO38253.1"/>
    <property type="molecule type" value="Genomic_DNA"/>
</dbReference>
<sequence>MSTEQVRDMRRTFNLFDRALDGYKHLIVVPSSIRNEAAKHAVRYHLAHLRMFNIEQTEVDPYKAATWYGYFIWEHMRDKDRVPLVVTIHVLNHLLRKEPKKIGLDDFVIKQIVAFAKNHEGSAHIGSPIGTEPDGTEDKCCKHRDGNEDHAIGKVGIYTAFTAARRVLELYNPHRD</sequence>
<gene>
    <name evidence="1" type="ORF">SAE02_24010</name>
</gene>